<name>A0AA35TN33_GEOBA</name>
<evidence type="ECO:0000256" key="1">
    <source>
        <dbReference type="SAM" id="MobiDB-lite"/>
    </source>
</evidence>
<evidence type="ECO:0000313" key="2">
    <source>
        <dbReference type="EMBL" id="CAI8050912.1"/>
    </source>
</evidence>
<protein>
    <submittedName>
        <fullName evidence="2">Uncharacterized protein</fullName>
    </submittedName>
</protein>
<dbReference type="Proteomes" id="UP001174909">
    <property type="component" value="Unassembled WGS sequence"/>
</dbReference>
<feature type="compositionally biased region" description="Low complexity" evidence="1">
    <location>
        <begin position="172"/>
        <end position="183"/>
    </location>
</feature>
<reference evidence="2" key="1">
    <citation type="submission" date="2023-03" db="EMBL/GenBank/DDBJ databases">
        <authorList>
            <person name="Steffen K."/>
            <person name="Cardenas P."/>
        </authorList>
    </citation>
    <scope>NUCLEOTIDE SEQUENCE</scope>
</reference>
<dbReference type="AlphaFoldDB" id="A0AA35TN33"/>
<dbReference type="EMBL" id="CASHTH010003887">
    <property type="protein sequence ID" value="CAI8050912.1"/>
    <property type="molecule type" value="Genomic_DNA"/>
</dbReference>
<sequence>MLGIEEPCPISPPLLLHELSEPAPLVIKPIPATGQCRFNVSDLPSLAAVVSIVHGWIQGVASGLYWGLKGEGQRCRLRLCLLWLLIIHYVHVTLTPNDEGKWKRLPRCPAGVALLLLFRCLPRLAHTLLCFHLLWLGSSWFLSWWGGFCCPAPGSPPHVTSRKFEEKRRNPRPSVSPRSSVMPADPTSVVLPSLPLHGPPHR</sequence>
<accession>A0AA35TN33</accession>
<organism evidence="2 3">
    <name type="scientific">Geodia barretti</name>
    <name type="common">Barrett's horny sponge</name>
    <dbReference type="NCBI Taxonomy" id="519541"/>
    <lineage>
        <taxon>Eukaryota</taxon>
        <taxon>Metazoa</taxon>
        <taxon>Porifera</taxon>
        <taxon>Demospongiae</taxon>
        <taxon>Heteroscleromorpha</taxon>
        <taxon>Tetractinellida</taxon>
        <taxon>Astrophorina</taxon>
        <taxon>Geodiidae</taxon>
        <taxon>Geodia</taxon>
    </lineage>
</organism>
<evidence type="ECO:0000313" key="3">
    <source>
        <dbReference type="Proteomes" id="UP001174909"/>
    </source>
</evidence>
<feature type="region of interest" description="Disordered" evidence="1">
    <location>
        <begin position="160"/>
        <end position="202"/>
    </location>
</feature>
<gene>
    <name evidence="2" type="ORF">GBAR_LOCUS27929</name>
</gene>
<feature type="non-terminal residue" evidence="2">
    <location>
        <position position="1"/>
    </location>
</feature>
<comment type="caution">
    <text evidence="2">The sequence shown here is derived from an EMBL/GenBank/DDBJ whole genome shotgun (WGS) entry which is preliminary data.</text>
</comment>
<proteinExistence type="predicted"/>
<keyword evidence="3" id="KW-1185">Reference proteome</keyword>